<proteinExistence type="predicted"/>
<reference evidence="1 2" key="1">
    <citation type="submission" date="2016-10" db="EMBL/GenBank/DDBJ databases">
        <title>Genome sequence of Nocardia seriolae strain EM150506, isolated from Anguila japonica.</title>
        <authorList>
            <person name="Han H.-J."/>
        </authorList>
    </citation>
    <scope>NUCLEOTIDE SEQUENCE [LARGE SCALE GENOMIC DNA]</scope>
    <source>
        <strain evidence="1 2">EM150506</strain>
    </source>
</reference>
<gene>
    <name evidence="1" type="ORF">NS506_03712</name>
</gene>
<dbReference type="AlphaFoldDB" id="A0ABC8AUD5"/>
<dbReference type="KEGG" id="nsr:NS506_03712"/>
<protein>
    <submittedName>
        <fullName evidence="1">Uncharacterized protein</fullName>
    </submittedName>
</protein>
<evidence type="ECO:0000313" key="1">
    <source>
        <dbReference type="EMBL" id="APA97761.1"/>
    </source>
</evidence>
<evidence type="ECO:0000313" key="2">
    <source>
        <dbReference type="Proteomes" id="UP000180166"/>
    </source>
</evidence>
<sequence>MNATSETTDNAVQVEHRMRRIAYTVRWDPDQAVFIADSPTFPDWTHQDRHSAHAAVTGLKDRIRQYFTTQRPAMAEPAA</sequence>
<name>A0ABC8AUD5_9NOCA</name>
<dbReference type="RefSeq" id="WP_071344003.1">
    <property type="nucleotide sequence ID" value="NZ_CP017839.1"/>
</dbReference>
<organism evidence="1 2">
    <name type="scientific">Nocardia seriolae</name>
    <dbReference type="NCBI Taxonomy" id="37332"/>
    <lineage>
        <taxon>Bacteria</taxon>
        <taxon>Bacillati</taxon>
        <taxon>Actinomycetota</taxon>
        <taxon>Actinomycetes</taxon>
        <taxon>Mycobacteriales</taxon>
        <taxon>Nocardiaceae</taxon>
        <taxon>Nocardia</taxon>
    </lineage>
</organism>
<dbReference type="EMBL" id="CP017839">
    <property type="protein sequence ID" value="APA97761.1"/>
    <property type="molecule type" value="Genomic_DNA"/>
</dbReference>
<dbReference type="Proteomes" id="UP000180166">
    <property type="component" value="Chromosome"/>
</dbReference>
<accession>A0ABC8AUD5</accession>